<evidence type="ECO:0000313" key="2">
    <source>
        <dbReference type="EMBL" id="AES88893.2"/>
    </source>
</evidence>
<dbReference type="EnsemblPlants" id="AES88893">
    <property type="protein sequence ID" value="AES88893"/>
    <property type="gene ID" value="MTR_4g064480"/>
</dbReference>
<evidence type="ECO:0000256" key="1">
    <source>
        <dbReference type="SAM" id="MobiDB-lite"/>
    </source>
</evidence>
<reference evidence="2 4" key="2">
    <citation type="journal article" date="2014" name="BMC Genomics">
        <title>An improved genome release (version Mt4.0) for the model legume Medicago truncatula.</title>
        <authorList>
            <person name="Tang H."/>
            <person name="Krishnakumar V."/>
            <person name="Bidwell S."/>
            <person name="Rosen B."/>
            <person name="Chan A."/>
            <person name="Zhou S."/>
            <person name="Gentzbittel L."/>
            <person name="Childs K.L."/>
            <person name="Yandell M."/>
            <person name="Gundlach H."/>
            <person name="Mayer K.F."/>
            <person name="Schwartz D.C."/>
            <person name="Town C.D."/>
        </authorList>
    </citation>
    <scope>GENOME REANNOTATION</scope>
    <source>
        <strain evidence="3 4">cv. Jemalong A17</strain>
    </source>
</reference>
<dbReference type="Proteomes" id="UP000002051">
    <property type="component" value="Chromosome 4"/>
</dbReference>
<accession>G7JUW3</accession>
<keyword evidence="4" id="KW-1185">Reference proteome</keyword>
<feature type="region of interest" description="Disordered" evidence="1">
    <location>
        <begin position="100"/>
        <end position="120"/>
    </location>
</feature>
<dbReference type="EMBL" id="CM001220">
    <property type="protein sequence ID" value="AES88893.2"/>
    <property type="molecule type" value="Genomic_DNA"/>
</dbReference>
<reference evidence="2 4" key="1">
    <citation type="journal article" date="2011" name="Nature">
        <title>The Medicago genome provides insight into the evolution of rhizobial symbioses.</title>
        <authorList>
            <person name="Young N.D."/>
            <person name="Debelle F."/>
            <person name="Oldroyd G.E."/>
            <person name="Geurts R."/>
            <person name="Cannon S.B."/>
            <person name="Udvardi M.K."/>
            <person name="Benedito V.A."/>
            <person name="Mayer K.F."/>
            <person name="Gouzy J."/>
            <person name="Schoof H."/>
            <person name="Van de Peer Y."/>
            <person name="Proost S."/>
            <person name="Cook D.R."/>
            <person name="Meyers B.C."/>
            <person name="Spannagl M."/>
            <person name="Cheung F."/>
            <person name="De Mita S."/>
            <person name="Krishnakumar V."/>
            <person name="Gundlach H."/>
            <person name="Zhou S."/>
            <person name="Mudge J."/>
            <person name="Bharti A.K."/>
            <person name="Murray J.D."/>
            <person name="Naoumkina M.A."/>
            <person name="Rosen B."/>
            <person name="Silverstein K.A."/>
            <person name="Tang H."/>
            <person name="Rombauts S."/>
            <person name="Zhao P.X."/>
            <person name="Zhou P."/>
            <person name="Barbe V."/>
            <person name="Bardou P."/>
            <person name="Bechner M."/>
            <person name="Bellec A."/>
            <person name="Berger A."/>
            <person name="Berges H."/>
            <person name="Bidwell S."/>
            <person name="Bisseling T."/>
            <person name="Choisne N."/>
            <person name="Couloux A."/>
            <person name="Denny R."/>
            <person name="Deshpande S."/>
            <person name="Dai X."/>
            <person name="Doyle J.J."/>
            <person name="Dudez A.M."/>
            <person name="Farmer A.D."/>
            <person name="Fouteau S."/>
            <person name="Franken C."/>
            <person name="Gibelin C."/>
            <person name="Gish J."/>
            <person name="Goldstein S."/>
            <person name="Gonzalez A.J."/>
            <person name="Green P.J."/>
            <person name="Hallab A."/>
            <person name="Hartog M."/>
            <person name="Hua A."/>
            <person name="Humphray S.J."/>
            <person name="Jeong D.H."/>
            <person name="Jing Y."/>
            <person name="Jocker A."/>
            <person name="Kenton S.M."/>
            <person name="Kim D.J."/>
            <person name="Klee K."/>
            <person name="Lai H."/>
            <person name="Lang C."/>
            <person name="Lin S."/>
            <person name="Macmil S.L."/>
            <person name="Magdelenat G."/>
            <person name="Matthews L."/>
            <person name="McCorrison J."/>
            <person name="Monaghan E.L."/>
            <person name="Mun J.H."/>
            <person name="Najar F.Z."/>
            <person name="Nicholson C."/>
            <person name="Noirot C."/>
            <person name="O'Bleness M."/>
            <person name="Paule C.R."/>
            <person name="Poulain J."/>
            <person name="Prion F."/>
            <person name="Qin B."/>
            <person name="Qu C."/>
            <person name="Retzel E.F."/>
            <person name="Riddle C."/>
            <person name="Sallet E."/>
            <person name="Samain S."/>
            <person name="Samson N."/>
            <person name="Sanders I."/>
            <person name="Saurat O."/>
            <person name="Scarpelli C."/>
            <person name="Schiex T."/>
            <person name="Segurens B."/>
            <person name="Severin A.J."/>
            <person name="Sherrier D.J."/>
            <person name="Shi R."/>
            <person name="Sims S."/>
            <person name="Singer S.R."/>
            <person name="Sinharoy S."/>
            <person name="Sterck L."/>
            <person name="Viollet A."/>
            <person name="Wang B.B."/>
            <person name="Wang K."/>
            <person name="Wang M."/>
            <person name="Wang X."/>
            <person name="Warfsmann J."/>
            <person name="Weissenbach J."/>
            <person name="White D.D."/>
            <person name="White J.D."/>
            <person name="Wiley G.B."/>
            <person name="Wincker P."/>
            <person name="Xing Y."/>
            <person name="Yang L."/>
            <person name="Yao Z."/>
            <person name="Ying F."/>
            <person name="Zhai J."/>
            <person name="Zhou L."/>
            <person name="Zuber A."/>
            <person name="Denarie J."/>
            <person name="Dixon R.A."/>
            <person name="May G.D."/>
            <person name="Schwartz D.C."/>
            <person name="Rogers J."/>
            <person name="Quetier F."/>
            <person name="Town C.D."/>
            <person name="Roe B.A."/>
        </authorList>
    </citation>
    <scope>NUCLEOTIDE SEQUENCE [LARGE SCALE GENOMIC DNA]</scope>
    <source>
        <strain evidence="2">A17</strain>
        <strain evidence="3 4">cv. Jemalong A17</strain>
    </source>
</reference>
<name>G7JUW3_MEDTR</name>
<gene>
    <name evidence="2" type="ordered locus">MTR_4g064480</name>
</gene>
<accession>A0A0C3WY25</accession>
<proteinExistence type="predicted"/>
<evidence type="ECO:0000313" key="4">
    <source>
        <dbReference type="Proteomes" id="UP000002051"/>
    </source>
</evidence>
<dbReference type="AlphaFoldDB" id="G7JUW3"/>
<dbReference type="HOGENOM" id="CLU_2053119_0_0_1"/>
<reference evidence="3" key="3">
    <citation type="submission" date="2015-04" db="UniProtKB">
        <authorList>
            <consortium name="EnsemblPlants"/>
        </authorList>
    </citation>
    <scope>IDENTIFICATION</scope>
    <source>
        <strain evidence="3">cv. Jemalong A17</strain>
    </source>
</reference>
<organism evidence="2 4">
    <name type="scientific">Medicago truncatula</name>
    <name type="common">Barrel medic</name>
    <name type="synonym">Medicago tribuloides</name>
    <dbReference type="NCBI Taxonomy" id="3880"/>
    <lineage>
        <taxon>Eukaryota</taxon>
        <taxon>Viridiplantae</taxon>
        <taxon>Streptophyta</taxon>
        <taxon>Embryophyta</taxon>
        <taxon>Tracheophyta</taxon>
        <taxon>Spermatophyta</taxon>
        <taxon>Magnoliopsida</taxon>
        <taxon>eudicotyledons</taxon>
        <taxon>Gunneridae</taxon>
        <taxon>Pentapetalae</taxon>
        <taxon>rosids</taxon>
        <taxon>fabids</taxon>
        <taxon>Fabales</taxon>
        <taxon>Fabaceae</taxon>
        <taxon>Papilionoideae</taxon>
        <taxon>50 kb inversion clade</taxon>
        <taxon>NPAAA clade</taxon>
        <taxon>Hologalegina</taxon>
        <taxon>IRL clade</taxon>
        <taxon>Trifolieae</taxon>
        <taxon>Medicago</taxon>
    </lineage>
</organism>
<evidence type="ECO:0000313" key="3">
    <source>
        <dbReference type="EnsemblPlants" id="AES88893"/>
    </source>
</evidence>
<protein>
    <submittedName>
        <fullName evidence="2 3">Uncharacterized protein</fullName>
    </submittedName>
</protein>
<sequence>MLRELLEDLDGYRRRQGEDVWWWGLEENGWFSVNSMYKKLEGMRFEEGSLTEMRVKVFTHIWKSSAPSKVVAEAGLTKEIIFYDSIIYINKLQNEAKRLKSHTHASRFGSKKKSQRKEQP</sequence>